<reference evidence="3" key="1">
    <citation type="submission" date="2016-10" db="EMBL/GenBank/DDBJ databases">
        <authorList>
            <person name="Varghese N."/>
        </authorList>
    </citation>
    <scope>NUCLEOTIDE SEQUENCE [LARGE SCALE GENOMIC DNA]</scope>
    <source>
        <strain evidence="3">DSM 18820</strain>
    </source>
</reference>
<dbReference type="EMBL" id="FPCA01000002">
    <property type="protein sequence ID" value="SFU62941.1"/>
    <property type="molecule type" value="Genomic_DNA"/>
</dbReference>
<evidence type="ECO:0008006" key="4">
    <source>
        <dbReference type="Google" id="ProtNLM"/>
    </source>
</evidence>
<dbReference type="OrthoDB" id="1523667at2"/>
<name>A0A1I7HQJ9_9BACT</name>
<gene>
    <name evidence="2" type="ORF">SAMN04487941_1594</name>
</gene>
<dbReference type="RefSeq" id="WP_082815188.1">
    <property type="nucleotide sequence ID" value="NZ_BMXC01000002.1"/>
</dbReference>
<protein>
    <recommendedName>
        <fullName evidence="4">Outer membrane protein beta-barrel domain-containing protein</fullName>
    </recommendedName>
</protein>
<proteinExistence type="predicted"/>
<dbReference type="AlphaFoldDB" id="A0A1I7HQJ9"/>
<feature type="signal peptide" evidence="1">
    <location>
        <begin position="1"/>
        <end position="21"/>
    </location>
</feature>
<evidence type="ECO:0000256" key="1">
    <source>
        <dbReference type="SAM" id="SignalP"/>
    </source>
</evidence>
<sequence>MIRILTLLLVAALLAATPAMAQYNEDESFRNELSYGINFNSNGGLIGGAFIRSSYFVNENRYQFFGLEAVEVKHPKEEHYIAALGEPFVYGKKNYLFVIRPHYGQERVLFRKAAESGVQVNALVAVGPSIGLQVPYYIDYNFDGNGTDVRTVPYDENVHSIDYILGSDTVFRGFGESKIKPGVHGKAGVSFEYGRYRESIAGIEVGVGVEYFPSKPIIIPLAENNNVFTSVYLNLYYGSRK</sequence>
<accession>A0A1I7HQJ9</accession>
<dbReference type="STRING" id="388950.GCA_001611675_01951"/>
<evidence type="ECO:0000313" key="2">
    <source>
        <dbReference type="EMBL" id="SFU62941.1"/>
    </source>
</evidence>
<keyword evidence="1" id="KW-0732">Signal</keyword>
<organism evidence="2 3">
    <name type="scientific">Pontibacter akesuensis</name>
    <dbReference type="NCBI Taxonomy" id="388950"/>
    <lineage>
        <taxon>Bacteria</taxon>
        <taxon>Pseudomonadati</taxon>
        <taxon>Bacteroidota</taxon>
        <taxon>Cytophagia</taxon>
        <taxon>Cytophagales</taxon>
        <taxon>Hymenobacteraceae</taxon>
        <taxon>Pontibacter</taxon>
    </lineage>
</organism>
<feature type="chain" id="PRO_5010231624" description="Outer membrane protein beta-barrel domain-containing protein" evidence="1">
    <location>
        <begin position="22"/>
        <end position="241"/>
    </location>
</feature>
<evidence type="ECO:0000313" key="3">
    <source>
        <dbReference type="Proteomes" id="UP000182491"/>
    </source>
</evidence>
<dbReference type="Proteomes" id="UP000182491">
    <property type="component" value="Unassembled WGS sequence"/>
</dbReference>
<keyword evidence="3" id="KW-1185">Reference proteome</keyword>